<dbReference type="GO" id="GO:0005525">
    <property type="term" value="F:GTP binding"/>
    <property type="evidence" value="ECO:0007669"/>
    <property type="project" value="UniProtKB-UniRule"/>
</dbReference>
<keyword evidence="4 10" id="KW-0547">Nucleotide-binding</keyword>
<dbReference type="GO" id="GO:0005886">
    <property type="term" value="C:plasma membrane"/>
    <property type="evidence" value="ECO:0007669"/>
    <property type="project" value="UniProtKB-SubCell"/>
</dbReference>
<keyword evidence="3 10" id="KW-0963">Cytoplasm</keyword>
<keyword evidence="2 10" id="KW-1003">Cell membrane</keyword>
<dbReference type="Gene3D" id="3.40.50.300">
    <property type="entry name" value="P-loop containing nucleotide triphosphate hydrolases"/>
    <property type="match status" value="1"/>
</dbReference>
<evidence type="ECO:0000259" key="13">
    <source>
        <dbReference type="SMART" id="SM00962"/>
    </source>
</evidence>
<dbReference type="PANTHER" id="PTHR43134:SF1">
    <property type="entry name" value="SIGNAL RECOGNITION PARTICLE RECEPTOR SUBUNIT ALPHA"/>
    <property type="match status" value="1"/>
</dbReference>
<keyword evidence="5 10" id="KW-0378">Hydrolase</keyword>
<dbReference type="Gene3D" id="1.20.120.140">
    <property type="entry name" value="Signal recognition particle SRP54, nucleotide-binding domain"/>
    <property type="match status" value="1"/>
</dbReference>
<dbReference type="SMART" id="SM00963">
    <property type="entry name" value="SRP54_N"/>
    <property type="match status" value="1"/>
</dbReference>
<evidence type="ECO:0000256" key="9">
    <source>
        <dbReference type="ARBA" id="ARBA00048027"/>
    </source>
</evidence>
<keyword evidence="6 10" id="KW-0342">GTP-binding</keyword>
<evidence type="ECO:0000256" key="3">
    <source>
        <dbReference type="ARBA" id="ARBA00022490"/>
    </source>
</evidence>
<evidence type="ECO:0000313" key="15">
    <source>
        <dbReference type="EMBL" id="MTH59762.1"/>
    </source>
</evidence>
<dbReference type="InterPro" id="IPR004390">
    <property type="entry name" value="SR_rcpt_FtsY"/>
</dbReference>
<dbReference type="OrthoDB" id="9804720at2"/>
<organism evidence="15 16">
    <name type="scientific">Paracoccus litorisediminis</name>
    <dbReference type="NCBI Taxonomy" id="2006130"/>
    <lineage>
        <taxon>Bacteria</taxon>
        <taxon>Pseudomonadati</taxon>
        <taxon>Pseudomonadota</taxon>
        <taxon>Alphaproteobacteria</taxon>
        <taxon>Rhodobacterales</taxon>
        <taxon>Paracoccaceae</taxon>
        <taxon>Paracoccus</taxon>
    </lineage>
</organism>
<keyword evidence="8 10" id="KW-0675">Receptor</keyword>
<feature type="domain" description="Signal recognition particle SRP54 helical bundle" evidence="14">
    <location>
        <begin position="83"/>
        <end position="156"/>
    </location>
</feature>
<feature type="domain" description="AAA+ ATPase" evidence="12">
    <location>
        <begin position="169"/>
        <end position="373"/>
    </location>
</feature>
<keyword evidence="7 10" id="KW-0472">Membrane</keyword>
<protein>
    <recommendedName>
        <fullName evidence="10">Signal recognition particle receptor FtsY</fullName>
        <shortName evidence="10">SRP receptor</shortName>
        <ecNumber evidence="10">3.6.5.4</ecNumber>
    </recommendedName>
</protein>
<dbReference type="GO" id="GO:0005737">
    <property type="term" value="C:cytoplasm"/>
    <property type="evidence" value="ECO:0007669"/>
    <property type="project" value="UniProtKB-SubCell"/>
</dbReference>
<dbReference type="EC" id="3.6.5.4" evidence="10"/>
<comment type="catalytic activity">
    <reaction evidence="9 10">
        <text>GTP + H2O = GDP + phosphate + H(+)</text>
        <dbReference type="Rhea" id="RHEA:19669"/>
        <dbReference type="ChEBI" id="CHEBI:15377"/>
        <dbReference type="ChEBI" id="CHEBI:15378"/>
        <dbReference type="ChEBI" id="CHEBI:37565"/>
        <dbReference type="ChEBI" id="CHEBI:43474"/>
        <dbReference type="ChEBI" id="CHEBI:58189"/>
        <dbReference type="EC" id="3.6.5.4"/>
    </reaction>
</comment>
<feature type="binding site" evidence="10">
    <location>
        <begin position="323"/>
        <end position="326"/>
    </location>
    <ligand>
        <name>GTP</name>
        <dbReference type="ChEBI" id="CHEBI:37565"/>
    </ligand>
</feature>
<gene>
    <name evidence="10 15" type="primary">ftsY</name>
    <name evidence="15" type="ORF">GL300_11135</name>
</gene>
<name>A0A844HQ60_9RHOB</name>
<dbReference type="GO" id="GO:0003924">
    <property type="term" value="F:GTPase activity"/>
    <property type="evidence" value="ECO:0007669"/>
    <property type="project" value="UniProtKB-UniRule"/>
</dbReference>
<evidence type="ECO:0000256" key="11">
    <source>
        <dbReference type="SAM" id="MobiDB-lite"/>
    </source>
</evidence>
<dbReference type="CDD" id="cd17874">
    <property type="entry name" value="FtsY"/>
    <property type="match status" value="1"/>
</dbReference>
<evidence type="ECO:0000256" key="6">
    <source>
        <dbReference type="ARBA" id="ARBA00023134"/>
    </source>
</evidence>
<comment type="similarity">
    <text evidence="10">Belongs to the GTP-binding SRP family. FtsY subfamily.</text>
</comment>
<evidence type="ECO:0000256" key="4">
    <source>
        <dbReference type="ARBA" id="ARBA00022741"/>
    </source>
</evidence>
<comment type="function">
    <text evidence="10">Involved in targeting and insertion of nascent membrane proteins into the cytoplasmic membrane. Acts as a receptor for the complex formed by the signal recognition particle (SRP) and the ribosome-nascent chain (RNC). Interaction with SRP-RNC leads to the transfer of the RNC complex to the Sec translocase for insertion into the membrane, the hydrolysis of GTP by both Ffh and FtsY, and the dissociation of the SRP-FtsY complex into the individual components.</text>
</comment>
<dbReference type="InterPro" id="IPR003593">
    <property type="entry name" value="AAA+_ATPase"/>
</dbReference>
<dbReference type="GO" id="GO:0005047">
    <property type="term" value="F:signal recognition particle binding"/>
    <property type="evidence" value="ECO:0007669"/>
    <property type="project" value="TreeGrafter"/>
</dbReference>
<feature type="binding site" evidence="10">
    <location>
        <begin position="177"/>
        <end position="184"/>
    </location>
    <ligand>
        <name>GTP</name>
        <dbReference type="ChEBI" id="CHEBI:37565"/>
    </ligand>
</feature>
<comment type="subcellular location">
    <subcellularLocation>
        <location evidence="1">Cell inner membrane</location>
        <topology evidence="1">Peripheral membrane protein</topology>
        <orientation evidence="1">Cytoplasmic side</orientation>
    </subcellularLocation>
    <subcellularLocation>
        <location evidence="10">Cell membrane</location>
        <topology evidence="10">Peripheral membrane protein</topology>
        <orientation evidence="10">Cytoplasmic side</orientation>
    </subcellularLocation>
    <subcellularLocation>
        <location evidence="10">Cytoplasm</location>
    </subcellularLocation>
</comment>
<dbReference type="SUPFAM" id="SSF47364">
    <property type="entry name" value="Domain of the SRP/SRP receptor G-proteins"/>
    <property type="match status" value="1"/>
</dbReference>
<reference evidence="15 16" key="1">
    <citation type="submission" date="2019-11" db="EMBL/GenBank/DDBJ databases">
        <authorList>
            <person name="Dong K."/>
        </authorList>
    </citation>
    <scope>NUCLEOTIDE SEQUENCE [LARGE SCALE GENOMIC DNA]</scope>
    <source>
        <strain evidence="15 16">NBRC 112902</strain>
    </source>
</reference>
<dbReference type="GO" id="GO:0006614">
    <property type="term" value="P:SRP-dependent cotranslational protein targeting to membrane"/>
    <property type="evidence" value="ECO:0007669"/>
    <property type="project" value="InterPro"/>
</dbReference>
<dbReference type="AlphaFoldDB" id="A0A844HQ60"/>
<evidence type="ECO:0000256" key="1">
    <source>
        <dbReference type="ARBA" id="ARBA00004515"/>
    </source>
</evidence>
<dbReference type="InterPro" id="IPR042101">
    <property type="entry name" value="SRP54_N_sf"/>
</dbReference>
<feature type="binding site" evidence="10">
    <location>
        <begin position="259"/>
        <end position="263"/>
    </location>
    <ligand>
        <name>GTP</name>
        <dbReference type="ChEBI" id="CHEBI:37565"/>
    </ligand>
</feature>
<dbReference type="Pfam" id="PF00448">
    <property type="entry name" value="SRP54"/>
    <property type="match status" value="1"/>
</dbReference>
<sequence>MSFFSKLRDRLTRSSSKIGAGLDDIVAEGAVEKDDAPEAAVAVSPAPVPAPAPMPAPAPERAPEPERPAPPAPQEQAAPRPGVLGRLFGRGTSDTEPRRELDDAMLEELEEMLIQSDMGVETALRVTANIAEGRLGRRVSATELKELLADEIARIMTPVAKPLPIYPKRPQVVLVVGVNGSGKTTTIGKLASQFKASGKNVVIAAGDTFRAAAVEQLQIWGKRAGVPVMTAPEGSDPASLAFDAMTRAEAEGADLLMIDTAGRLQNRQDLMEELAKIVRVIRKKDPSAPHNTLLVLDATTGQNALSQVETFQKLADVSGLVMTKLDGTARGGVLVALADRFGLPIHAIGVGEQIDDLDAFDARDFARALVGLDS</sequence>
<evidence type="ECO:0000313" key="16">
    <source>
        <dbReference type="Proteomes" id="UP000449846"/>
    </source>
</evidence>
<dbReference type="SMART" id="SM00962">
    <property type="entry name" value="SRP54"/>
    <property type="match status" value="1"/>
</dbReference>
<dbReference type="InterPro" id="IPR000897">
    <property type="entry name" value="SRP54_GTPase_dom"/>
</dbReference>
<dbReference type="SUPFAM" id="SSF52540">
    <property type="entry name" value="P-loop containing nucleoside triphosphate hydrolases"/>
    <property type="match status" value="1"/>
</dbReference>
<evidence type="ECO:0000259" key="14">
    <source>
        <dbReference type="SMART" id="SM00963"/>
    </source>
</evidence>
<feature type="domain" description="SRP54-type proteins GTP-binding" evidence="13">
    <location>
        <begin position="170"/>
        <end position="371"/>
    </location>
</feature>
<dbReference type="NCBIfam" id="TIGR00064">
    <property type="entry name" value="ftsY"/>
    <property type="match status" value="1"/>
</dbReference>
<feature type="compositionally biased region" description="Pro residues" evidence="11">
    <location>
        <begin position="46"/>
        <end position="60"/>
    </location>
</feature>
<dbReference type="RefSeq" id="WP_155039689.1">
    <property type="nucleotide sequence ID" value="NZ_JBHGCD010000020.1"/>
</dbReference>
<dbReference type="PANTHER" id="PTHR43134">
    <property type="entry name" value="SIGNAL RECOGNITION PARTICLE RECEPTOR SUBUNIT ALPHA"/>
    <property type="match status" value="1"/>
</dbReference>
<comment type="subunit">
    <text evidence="10">Part of the signal recognition particle protein translocation system, which is composed of SRP and FtsY. SRP is a ribonucleoprotein composed of Ffh and a 4.5S RNA molecule.</text>
</comment>
<dbReference type="EMBL" id="WMIG01000004">
    <property type="protein sequence ID" value="MTH59762.1"/>
    <property type="molecule type" value="Genomic_DNA"/>
</dbReference>
<dbReference type="InterPro" id="IPR027417">
    <property type="entry name" value="P-loop_NTPase"/>
</dbReference>
<dbReference type="FunFam" id="3.40.50.300:FF:000053">
    <property type="entry name" value="Signal recognition particle receptor FtsY"/>
    <property type="match status" value="1"/>
</dbReference>
<evidence type="ECO:0000256" key="10">
    <source>
        <dbReference type="HAMAP-Rule" id="MF_00920"/>
    </source>
</evidence>
<dbReference type="InterPro" id="IPR036225">
    <property type="entry name" value="SRP/SRP_N"/>
</dbReference>
<dbReference type="HAMAP" id="MF_00920">
    <property type="entry name" value="FtsY"/>
    <property type="match status" value="1"/>
</dbReference>
<evidence type="ECO:0000256" key="8">
    <source>
        <dbReference type="ARBA" id="ARBA00023170"/>
    </source>
</evidence>
<comment type="caution">
    <text evidence="15">The sequence shown here is derived from an EMBL/GenBank/DDBJ whole genome shotgun (WGS) entry which is preliminary data.</text>
</comment>
<evidence type="ECO:0000256" key="5">
    <source>
        <dbReference type="ARBA" id="ARBA00022801"/>
    </source>
</evidence>
<evidence type="ECO:0000256" key="7">
    <source>
        <dbReference type="ARBA" id="ARBA00023136"/>
    </source>
</evidence>
<evidence type="ECO:0000259" key="12">
    <source>
        <dbReference type="SMART" id="SM00382"/>
    </source>
</evidence>
<dbReference type="Proteomes" id="UP000449846">
    <property type="component" value="Unassembled WGS sequence"/>
</dbReference>
<accession>A0A844HQ60</accession>
<evidence type="ECO:0000256" key="2">
    <source>
        <dbReference type="ARBA" id="ARBA00022475"/>
    </source>
</evidence>
<proteinExistence type="inferred from homology"/>
<dbReference type="InterPro" id="IPR013822">
    <property type="entry name" value="Signal_recog_particl_SRP54_hlx"/>
</dbReference>
<dbReference type="SMART" id="SM00382">
    <property type="entry name" value="AAA"/>
    <property type="match status" value="1"/>
</dbReference>
<keyword evidence="16" id="KW-1185">Reference proteome</keyword>
<dbReference type="Pfam" id="PF02881">
    <property type="entry name" value="SRP54_N"/>
    <property type="match status" value="1"/>
</dbReference>
<feature type="compositionally biased region" description="Basic and acidic residues" evidence="11">
    <location>
        <begin position="1"/>
        <end position="12"/>
    </location>
</feature>
<feature type="region of interest" description="Disordered" evidence="11">
    <location>
        <begin position="1"/>
        <end position="99"/>
    </location>
</feature>